<evidence type="ECO:0000313" key="3">
    <source>
        <dbReference type="Proteomes" id="UP001157418"/>
    </source>
</evidence>
<feature type="region of interest" description="Disordered" evidence="1">
    <location>
        <begin position="67"/>
        <end position="90"/>
    </location>
</feature>
<dbReference type="EMBL" id="CAKMRJ010004445">
    <property type="protein sequence ID" value="CAH1438479.1"/>
    <property type="molecule type" value="Genomic_DNA"/>
</dbReference>
<evidence type="ECO:0000256" key="1">
    <source>
        <dbReference type="SAM" id="MobiDB-lite"/>
    </source>
</evidence>
<comment type="caution">
    <text evidence="2">The sequence shown here is derived from an EMBL/GenBank/DDBJ whole genome shotgun (WGS) entry which is preliminary data.</text>
</comment>
<dbReference type="Proteomes" id="UP001157418">
    <property type="component" value="Unassembled WGS sequence"/>
</dbReference>
<sequence length="128" mass="14478">MDEYKKTVAFGLVQIDGNMAETEGQSKEKQGSSPVPERNRLDSPGKTKWQVFAFGFGSSKFPKKMELSDIKSRQQTSTTIADGGEDGSDRRKKRWWRLIDVFRCGGGYDGDTVVNDWRASFPTLKKFD</sequence>
<name>A0AAU9NKV4_9ASTR</name>
<dbReference type="PANTHER" id="PTHR34130">
    <property type="entry name" value="OS08G0243800 PROTEIN"/>
    <property type="match status" value="1"/>
</dbReference>
<evidence type="ECO:0000313" key="2">
    <source>
        <dbReference type="EMBL" id="CAH1438479.1"/>
    </source>
</evidence>
<keyword evidence="3" id="KW-1185">Reference proteome</keyword>
<dbReference type="AlphaFoldDB" id="A0AAU9NKV4"/>
<organism evidence="2 3">
    <name type="scientific">Lactuca virosa</name>
    <dbReference type="NCBI Taxonomy" id="75947"/>
    <lineage>
        <taxon>Eukaryota</taxon>
        <taxon>Viridiplantae</taxon>
        <taxon>Streptophyta</taxon>
        <taxon>Embryophyta</taxon>
        <taxon>Tracheophyta</taxon>
        <taxon>Spermatophyta</taxon>
        <taxon>Magnoliopsida</taxon>
        <taxon>eudicotyledons</taxon>
        <taxon>Gunneridae</taxon>
        <taxon>Pentapetalae</taxon>
        <taxon>asterids</taxon>
        <taxon>campanulids</taxon>
        <taxon>Asterales</taxon>
        <taxon>Asteraceae</taxon>
        <taxon>Cichorioideae</taxon>
        <taxon>Cichorieae</taxon>
        <taxon>Lactucinae</taxon>
        <taxon>Lactuca</taxon>
    </lineage>
</organism>
<dbReference type="PANTHER" id="PTHR34130:SF5">
    <property type="entry name" value="OS08G0243800 PROTEIN"/>
    <property type="match status" value="1"/>
</dbReference>
<protein>
    <submittedName>
        <fullName evidence="2">Uncharacterized protein</fullName>
    </submittedName>
</protein>
<feature type="region of interest" description="Disordered" evidence="1">
    <location>
        <begin position="17"/>
        <end position="44"/>
    </location>
</feature>
<gene>
    <name evidence="2" type="ORF">LVIROSA_LOCUS24741</name>
</gene>
<accession>A0AAU9NKV4</accession>
<proteinExistence type="predicted"/>
<reference evidence="2 3" key="1">
    <citation type="submission" date="2022-01" db="EMBL/GenBank/DDBJ databases">
        <authorList>
            <person name="Xiong W."/>
            <person name="Schranz E."/>
        </authorList>
    </citation>
    <scope>NUCLEOTIDE SEQUENCE [LARGE SCALE GENOMIC DNA]</scope>
</reference>